<evidence type="ECO:0000313" key="2">
    <source>
        <dbReference type="EMBL" id="NEV65008.1"/>
    </source>
</evidence>
<gene>
    <name evidence="2" type="ORF">G3446_24635</name>
</gene>
<dbReference type="Pfam" id="PF16074">
    <property type="entry name" value="PilW"/>
    <property type="match status" value="1"/>
</dbReference>
<dbReference type="RefSeq" id="WP_164456316.1">
    <property type="nucleotide sequence ID" value="NZ_JAAIJQ010000135.1"/>
</dbReference>
<proteinExistence type="predicted"/>
<dbReference type="GO" id="GO:0043683">
    <property type="term" value="P:type IV pilus assembly"/>
    <property type="evidence" value="ECO:0007669"/>
    <property type="project" value="InterPro"/>
</dbReference>
<keyword evidence="1" id="KW-1133">Transmembrane helix</keyword>
<dbReference type="InterPro" id="IPR032092">
    <property type="entry name" value="PilW"/>
</dbReference>
<keyword evidence="1" id="KW-0812">Transmembrane</keyword>
<evidence type="ECO:0008006" key="4">
    <source>
        <dbReference type="Google" id="ProtNLM"/>
    </source>
</evidence>
<dbReference type="InterPro" id="IPR012902">
    <property type="entry name" value="N_methyl_site"/>
</dbReference>
<feature type="transmembrane region" description="Helical" evidence="1">
    <location>
        <begin position="20"/>
        <end position="42"/>
    </location>
</feature>
<keyword evidence="1" id="KW-0472">Membrane</keyword>
<dbReference type="PROSITE" id="PS00409">
    <property type="entry name" value="PROKAR_NTER_METHYL"/>
    <property type="match status" value="1"/>
</dbReference>
<evidence type="ECO:0000256" key="1">
    <source>
        <dbReference type="SAM" id="Phobius"/>
    </source>
</evidence>
<dbReference type="Proteomes" id="UP000483379">
    <property type="component" value="Unassembled WGS sequence"/>
</dbReference>
<reference evidence="2 3" key="1">
    <citation type="submission" date="2020-02" db="EMBL/GenBank/DDBJ databases">
        <title>Genome sequences of Thiorhodococcus mannitoliphagus and Thiorhodococcus minor, purple sulfur photosynthetic bacteria in the gammaproteobacterial family, Chromatiaceae.</title>
        <authorList>
            <person name="Aviles F.A."/>
            <person name="Meyer T.E."/>
            <person name="Kyndt J.A."/>
        </authorList>
    </citation>
    <scope>NUCLEOTIDE SEQUENCE [LARGE SCALE GENOMIC DNA]</scope>
    <source>
        <strain evidence="2 3">DSM 11518</strain>
    </source>
</reference>
<accession>A0A6M0K5F6</accession>
<sequence>MATSFPNNRMPPLMERGLSLIELLVGMTVGLFVLGGVLALFVSNKHAYRVQEASNFLQETGRIAVGQLAQSLRMAGHWGGVEPGNISIDSSLSIAGIGNCNASWITDVKTELRGYDSESTIAAIESGQGLPSGCIGDADYLSGTDILVVRYAQPVTLVAQPSIMLRSAIGLRGVLGNVPSLGSLPTFDLPIEDGTQNYSFRSEVWFIRPCSDATGGSSASSCDSGDDDGSPVPTLARLALEGTELRQQAMYDGIEQLQIEFGRDTDGDNSVDRVDTAATINASASPVEAWGEVISARIALISRSLQRDATFTGTQDFTLAGDKGAGTDGFTVPTSEKNYLRKTYEQTVQIRNRVR</sequence>
<comment type="caution">
    <text evidence="2">The sequence shown here is derived from an EMBL/GenBank/DDBJ whole genome shotgun (WGS) entry which is preliminary data.</text>
</comment>
<dbReference type="EMBL" id="JAAIJQ010000135">
    <property type="protein sequence ID" value="NEV65008.1"/>
    <property type="molecule type" value="Genomic_DNA"/>
</dbReference>
<keyword evidence="3" id="KW-1185">Reference proteome</keyword>
<organism evidence="2 3">
    <name type="scientific">Thiorhodococcus minor</name>
    <dbReference type="NCBI Taxonomy" id="57489"/>
    <lineage>
        <taxon>Bacteria</taxon>
        <taxon>Pseudomonadati</taxon>
        <taxon>Pseudomonadota</taxon>
        <taxon>Gammaproteobacteria</taxon>
        <taxon>Chromatiales</taxon>
        <taxon>Chromatiaceae</taxon>
        <taxon>Thiorhodococcus</taxon>
    </lineage>
</organism>
<dbReference type="AlphaFoldDB" id="A0A6M0K5F6"/>
<protein>
    <recommendedName>
        <fullName evidence="4">Prepilin-type N-terminal cleavage/methylation domain-containing protein</fullName>
    </recommendedName>
</protein>
<evidence type="ECO:0000313" key="3">
    <source>
        <dbReference type="Proteomes" id="UP000483379"/>
    </source>
</evidence>
<name>A0A6M0K5F6_9GAMM</name>